<dbReference type="Proteomes" id="UP000035680">
    <property type="component" value="Unassembled WGS sequence"/>
</dbReference>
<protein>
    <submittedName>
        <fullName evidence="2">Uncharacterized protein</fullName>
    </submittedName>
</protein>
<name>A0A0K0FPP2_STRVS</name>
<sequence>MTLESLFILNDKNMKYIIFIFSLLCSLISNVCSAGGAEKLLESVCRKKPNLSYCSNYSTTTGVPTTRNKIITRATTTTTTTRRPTSVLTRKNDLVPFPFGLDNSKKNVSQPKIDPKVLKELEGIKQVQHSSFQHSNHWGFNEAEAKKVFNNFMAREEAIKKRLEEEKKKSTKATSPKVNS</sequence>
<reference evidence="2" key="2">
    <citation type="submission" date="2015-08" db="UniProtKB">
        <authorList>
            <consortium name="WormBaseParasite"/>
        </authorList>
    </citation>
    <scope>IDENTIFICATION</scope>
</reference>
<dbReference type="AlphaFoldDB" id="A0A0K0FPP2"/>
<dbReference type="WBParaSite" id="SVE_1118600.1">
    <property type="protein sequence ID" value="SVE_1118600.1"/>
    <property type="gene ID" value="SVE_1118600"/>
</dbReference>
<evidence type="ECO:0000313" key="1">
    <source>
        <dbReference type="Proteomes" id="UP000035680"/>
    </source>
</evidence>
<dbReference type="STRING" id="75913.A0A0K0FPP2"/>
<reference evidence="1" key="1">
    <citation type="submission" date="2014-07" db="EMBL/GenBank/DDBJ databases">
        <authorList>
            <person name="Martin A.A"/>
            <person name="De Silva N."/>
        </authorList>
    </citation>
    <scope>NUCLEOTIDE SEQUENCE</scope>
</reference>
<organism evidence="1 2">
    <name type="scientific">Strongyloides venezuelensis</name>
    <name type="common">Threadworm</name>
    <dbReference type="NCBI Taxonomy" id="75913"/>
    <lineage>
        <taxon>Eukaryota</taxon>
        <taxon>Metazoa</taxon>
        <taxon>Ecdysozoa</taxon>
        <taxon>Nematoda</taxon>
        <taxon>Chromadorea</taxon>
        <taxon>Rhabditida</taxon>
        <taxon>Tylenchina</taxon>
        <taxon>Panagrolaimomorpha</taxon>
        <taxon>Strongyloidoidea</taxon>
        <taxon>Strongyloididae</taxon>
        <taxon>Strongyloides</taxon>
    </lineage>
</organism>
<proteinExistence type="predicted"/>
<accession>A0A0K0FPP2</accession>
<keyword evidence="1" id="KW-1185">Reference proteome</keyword>
<evidence type="ECO:0000313" key="2">
    <source>
        <dbReference type="WBParaSite" id="SVE_1118600.1"/>
    </source>
</evidence>